<reference evidence="4 5" key="1">
    <citation type="journal article" date="2021" name="Sci. Rep.">
        <title>The genome of the diatom Chaetoceros tenuissimus carries an ancient integrated fragment of an extant virus.</title>
        <authorList>
            <person name="Hongo Y."/>
            <person name="Kimura K."/>
            <person name="Takaki Y."/>
            <person name="Yoshida Y."/>
            <person name="Baba S."/>
            <person name="Kobayashi G."/>
            <person name="Nagasaki K."/>
            <person name="Hano T."/>
            <person name="Tomaru Y."/>
        </authorList>
    </citation>
    <scope>NUCLEOTIDE SEQUENCE [LARGE SCALE GENOMIC DNA]</scope>
    <source>
        <strain evidence="4 5">NIES-3715</strain>
    </source>
</reference>
<dbReference type="Gene3D" id="3.40.50.1240">
    <property type="entry name" value="Phosphoglycerate mutase-like"/>
    <property type="match status" value="1"/>
</dbReference>
<dbReference type="Proteomes" id="UP001054902">
    <property type="component" value="Unassembled WGS sequence"/>
</dbReference>
<dbReference type="EMBL" id="BLLK01000058">
    <property type="protein sequence ID" value="GFH57775.1"/>
    <property type="molecule type" value="Genomic_DNA"/>
</dbReference>
<dbReference type="GO" id="GO:0006000">
    <property type="term" value="P:fructose metabolic process"/>
    <property type="evidence" value="ECO:0007669"/>
    <property type="project" value="InterPro"/>
</dbReference>
<evidence type="ECO:0000313" key="5">
    <source>
        <dbReference type="Proteomes" id="UP001054902"/>
    </source>
</evidence>
<protein>
    <recommendedName>
        <fullName evidence="3">6-phosphofructo-2-kinase domain-containing protein</fullName>
    </recommendedName>
</protein>
<keyword evidence="5" id="KW-1185">Reference proteome</keyword>
<accession>A0AAD3D764</accession>
<dbReference type="GO" id="GO:0003873">
    <property type="term" value="F:6-phosphofructo-2-kinase activity"/>
    <property type="evidence" value="ECO:0007669"/>
    <property type="project" value="InterPro"/>
</dbReference>
<dbReference type="GO" id="GO:0004331">
    <property type="term" value="F:fructose-2,6-bisphosphate 2-phosphatase activity"/>
    <property type="evidence" value="ECO:0007669"/>
    <property type="project" value="TreeGrafter"/>
</dbReference>
<evidence type="ECO:0000259" key="3">
    <source>
        <dbReference type="Pfam" id="PF01591"/>
    </source>
</evidence>
<dbReference type="AlphaFoldDB" id="A0AAD3D764"/>
<proteinExistence type="predicted"/>
<dbReference type="SUPFAM" id="SSF52540">
    <property type="entry name" value="P-loop containing nucleoside triphosphate hydrolases"/>
    <property type="match status" value="1"/>
</dbReference>
<keyword evidence="1" id="KW-0547">Nucleotide-binding</keyword>
<feature type="domain" description="6-phosphofructo-2-kinase" evidence="3">
    <location>
        <begin position="137"/>
        <end position="278"/>
    </location>
</feature>
<sequence length="562" mass="63715">MPASQRSESKDYYNQGSTEATEVTAVALKKLAQRRNLTKHSERLVIVLVGLPGRGKSFIARKLQSFLTWRGNECKIFNVGKYRRVVQEQFGASGDADFFDTNNEHANLIRQKSAEVAMEAMLEWLDFEEKDEEELNAEKAILQIASKASFITSRIAIFDATNSTVERRRWVLEEATSPIKRLGKKTGCVFVESICDDDELLEENFRFKVKNSPDFADMTEEEAIADLRSRVEKYEAAYETIEDDTQSYIKIFNLSSKLLVNHIYGRMAKTMVPCLMSWNIGSRPIYLVRAGETQGSYSDEDTRLSSHGLRGDTLGPRGIAFRNALEDFIRKEGEEFNQKSVDAMKSAMGTRSILGTSVYGLAPIDFSEHLDEKDVELPFHMHIMSSTMPRAVETVSWETLPFVIDELPNLNPLDKGDYSGMELDEIKEINPAFYAMLEKDPFLTRFPGGECYADLINRLETCIIDMEQQVNMACLVSHVSVLQVLMAYFRRSPIKECTSIEVPMHTVIKYSPSTGGGWTESIHELHVEGHSLNERYSRSDSALSNDSALSWHGRESIFPVRK</sequence>
<dbReference type="InterPro" id="IPR013079">
    <property type="entry name" value="6Phosfructo_kin"/>
</dbReference>
<dbReference type="FunFam" id="3.40.50.300:FF:000644">
    <property type="entry name" value="GpmB, Fructose-2,6-bisphosphatase"/>
    <property type="match status" value="1"/>
</dbReference>
<evidence type="ECO:0000313" key="4">
    <source>
        <dbReference type="EMBL" id="GFH57775.1"/>
    </source>
</evidence>
<keyword evidence="2" id="KW-0067">ATP-binding</keyword>
<feature type="domain" description="6-phosphofructo-2-kinase" evidence="3">
    <location>
        <begin position="39"/>
        <end position="128"/>
    </location>
</feature>
<dbReference type="Pfam" id="PF00300">
    <property type="entry name" value="His_Phos_1"/>
    <property type="match status" value="1"/>
</dbReference>
<dbReference type="SUPFAM" id="SSF53254">
    <property type="entry name" value="Phosphoglycerate mutase-like"/>
    <property type="match status" value="1"/>
</dbReference>
<dbReference type="InterPro" id="IPR027417">
    <property type="entry name" value="P-loop_NTPase"/>
</dbReference>
<dbReference type="PANTHER" id="PTHR10606">
    <property type="entry name" value="6-PHOSPHOFRUCTO-2-KINASE/FRUCTOSE-2,6-BISPHOSPHATASE"/>
    <property type="match status" value="1"/>
</dbReference>
<dbReference type="InterPro" id="IPR029033">
    <property type="entry name" value="His_PPase_superfam"/>
</dbReference>
<dbReference type="PIRSF" id="PIRSF000709">
    <property type="entry name" value="6PFK_2-Ptase"/>
    <property type="match status" value="1"/>
</dbReference>
<dbReference type="GO" id="GO:0006003">
    <property type="term" value="P:fructose 2,6-bisphosphate metabolic process"/>
    <property type="evidence" value="ECO:0007669"/>
    <property type="project" value="InterPro"/>
</dbReference>
<dbReference type="GO" id="GO:0005524">
    <property type="term" value="F:ATP binding"/>
    <property type="evidence" value="ECO:0007669"/>
    <property type="project" value="UniProtKB-KW"/>
</dbReference>
<name>A0AAD3D764_9STRA</name>
<dbReference type="Gene3D" id="3.40.50.300">
    <property type="entry name" value="P-loop containing nucleotide triphosphate hydrolases"/>
    <property type="match status" value="1"/>
</dbReference>
<evidence type="ECO:0000256" key="1">
    <source>
        <dbReference type="ARBA" id="ARBA00022741"/>
    </source>
</evidence>
<dbReference type="GO" id="GO:0005829">
    <property type="term" value="C:cytosol"/>
    <property type="evidence" value="ECO:0007669"/>
    <property type="project" value="TreeGrafter"/>
</dbReference>
<dbReference type="InterPro" id="IPR013078">
    <property type="entry name" value="His_Pase_superF_clade-1"/>
</dbReference>
<comment type="caution">
    <text evidence="4">The sequence shown here is derived from an EMBL/GenBank/DDBJ whole genome shotgun (WGS) entry which is preliminary data.</text>
</comment>
<gene>
    <name evidence="4" type="ORF">CTEN210_14251</name>
</gene>
<dbReference type="InterPro" id="IPR003094">
    <property type="entry name" value="6Pfruct_kin"/>
</dbReference>
<evidence type="ECO:0000256" key="2">
    <source>
        <dbReference type="ARBA" id="ARBA00022840"/>
    </source>
</evidence>
<organism evidence="4 5">
    <name type="scientific">Chaetoceros tenuissimus</name>
    <dbReference type="NCBI Taxonomy" id="426638"/>
    <lineage>
        <taxon>Eukaryota</taxon>
        <taxon>Sar</taxon>
        <taxon>Stramenopiles</taxon>
        <taxon>Ochrophyta</taxon>
        <taxon>Bacillariophyta</taxon>
        <taxon>Coscinodiscophyceae</taxon>
        <taxon>Chaetocerotophycidae</taxon>
        <taxon>Chaetocerotales</taxon>
        <taxon>Chaetocerotaceae</taxon>
        <taxon>Chaetoceros</taxon>
    </lineage>
</organism>
<dbReference type="Pfam" id="PF01591">
    <property type="entry name" value="6PF2K"/>
    <property type="match status" value="2"/>
</dbReference>
<dbReference type="PANTHER" id="PTHR10606:SF49">
    <property type="entry name" value="6-PHOSPHOFRUCTO-2-KINASE DOMAIN-CONTAINING PROTEIN"/>
    <property type="match status" value="1"/>
</dbReference>